<keyword evidence="1" id="KW-0472">Membrane</keyword>
<protein>
    <submittedName>
        <fullName evidence="2">Uncharacterized protein</fullName>
    </submittedName>
</protein>
<sequence>MKVDIPHAQSSHFHLTGTVIVVIVSFTNVLIRDIPPQLVNLTAQLIFYLLFARR</sequence>
<proteinExistence type="predicted"/>
<keyword evidence="1" id="KW-0812">Transmembrane</keyword>
<dbReference type="AlphaFoldDB" id="A0A377B6T3"/>
<evidence type="ECO:0000256" key="1">
    <source>
        <dbReference type="SAM" id="Phobius"/>
    </source>
</evidence>
<evidence type="ECO:0000313" key="2">
    <source>
        <dbReference type="EMBL" id="STL48752.1"/>
    </source>
</evidence>
<feature type="transmembrane region" description="Helical" evidence="1">
    <location>
        <begin position="12"/>
        <end position="31"/>
    </location>
</feature>
<dbReference type="EMBL" id="UGED01000008">
    <property type="protein sequence ID" value="STL48752.1"/>
    <property type="molecule type" value="Genomic_DNA"/>
</dbReference>
<dbReference type="Proteomes" id="UP000254052">
    <property type="component" value="Unassembled WGS sequence"/>
</dbReference>
<organism evidence="2 3">
    <name type="scientific">Escherichia coli</name>
    <dbReference type="NCBI Taxonomy" id="562"/>
    <lineage>
        <taxon>Bacteria</taxon>
        <taxon>Pseudomonadati</taxon>
        <taxon>Pseudomonadota</taxon>
        <taxon>Gammaproteobacteria</taxon>
        <taxon>Enterobacterales</taxon>
        <taxon>Enterobacteriaceae</taxon>
        <taxon>Escherichia</taxon>
    </lineage>
</organism>
<evidence type="ECO:0000313" key="3">
    <source>
        <dbReference type="Proteomes" id="UP000254052"/>
    </source>
</evidence>
<keyword evidence="1" id="KW-1133">Transmembrane helix</keyword>
<name>A0A377B6T3_ECOLX</name>
<reference evidence="2 3" key="1">
    <citation type="submission" date="2018-06" db="EMBL/GenBank/DDBJ databases">
        <authorList>
            <consortium name="Pathogen Informatics"/>
            <person name="Doyle S."/>
        </authorList>
    </citation>
    <scope>NUCLEOTIDE SEQUENCE [LARGE SCALE GENOMIC DNA]</scope>
    <source>
        <strain evidence="2 3">NCTC9962</strain>
    </source>
</reference>
<feature type="transmembrane region" description="Helical" evidence="1">
    <location>
        <begin position="37"/>
        <end position="52"/>
    </location>
</feature>
<gene>
    <name evidence="2" type="ORF">NCTC9962_03614</name>
</gene>
<accession>A0A377B6T3</accession>